<dbReference type="NCBIfam" id="TIGR02605">
    <property type="entry name" value="CxxC_CxxC_SSSS"/>
    <property type="match status" value="1"/>
</dbReference>
<reference evidence="2 3" key="1">
    <citation type="submission" date="2019-02" db="EMBL/GenBank/DDBJ databases">
        <title>Deep-cultivation of Planctomycetes and their phenomic and genomic characterization uncovers novel biology.</title>
        <authorList>
            <person name="Wiegand S."/>
            <person name="Jogler M."/>
            <person name="Boedeker C."/>
            <person name="Pinto D."/>
            <person name="Vollmers J."/>
            <person name="Rivas-Marin E."/>
            <person name="Kohn T."/>
            <person name="Peeters S.H."/>
            <person name="Heuer A."/>
            <person name="Rast P."/>
            <person name="Oberbeckmann S."/>
            <person name="Bunk B."/>
            <person name="Jeske O."/>
            <person name="Meyerdierks A."/>
            <person name="Storesund J.E."/>
            <person name="Kallscheuer N."/>
            <person name="Luecker S."/>
            <person name="Lage O.M."/>
            <person name="Pohl T."/>
            <person name="Merkel B.J."/>
            <person name="Hornburger P."/>
            <person name="Mueller R.-W."/>
            <person name="Bruemmer F."/>
            <person name="Labrenz M."/>
            <person name="Spormann A.M."/>
            <person name="Op den Camp H."/>
            <person name="Overmann J."/>
            <person name="Amann R."/>
            <person name="Jetten M.S.M."/>
            <person name="Mascher T."/>
            <person name="Medema M.H."/>
            <person name="Devos D.P."/>
            <person name="Kaster A.-K."/>
            <person name="Ovreas L."/>
            <person name="Rohde M."/>
            <person name="Galperin M.Y."/>
            <person name="Jogler C."/>
        </authorList>
    </citation>
    <scope>NUCLEOTIDE SEQUENCE [LARGE SCALE GENOMIC DNA]</scope>
    <source>
        <strain evidence="2 3">ETA_A8</strain>
    </source>
</reference>
<dbReference type="Proteomes" id="UP000315017">
    <property type="component" value="Chromosome"/>
</dbReference>
<evidence type="ECO:0000313" key="2">
    <source>
        <dbReference type="EMBL" id="QDU29825.1"/>
    </source>
</evidence>
<accession>A0A517YHY7</accession>
<dbReference type="OrthoDB" id="9813321at2"/>
<sequence length="75" mass="8039">MPLFDYQCQNCQTEVELLIRGDEKPECPECHSKKMDKLLSVPAAHVAHSGGLPMSGMEGGCGKPQCGQGRCMGGM</sequence>
<evidence type="ECO:0000259" key="1">
    <source>
        <dbReference type="SMART" id="SM00834"/>
    </source>
</evidence>
<gene>
    <name evidence="2" type="ORF">ETAA8_49400</name>
</gene>
<organism evidence="2 3">
    <name type="scientific">Anatilimnocola aggregata</name>
    <dbReference type="NCBI Taxonomy" id="2528021"/>
    <lineage>
        <taxon>Bacteria</taxon>
        <taxon>Pseudomonadati</taxon>
        <taxon>Planctomycetota</taxon>
        <taxon>Planctomycetia</taxon>
        <taxon>Pirellulales</taxon>
        <taxon>Pirellulaceae</taxon>
        <taxon>Anatilimnocola</taxon>
    </lineage>
</organism>
<dbReference type="RefSeq" id="WP_145094257.1">
    <property type="nucleotide sequence ID" value="NZ_CP036274.1"/>
</dbReference>
<protein>
    <submittedName>
        <fullName evidence="2">Zinc ribbon domain protein</fullName>
    </submittedName>
</protein>
<dbReference type="KEGG" id="aagg:ETAA8_49400"/>
<evidence type="ECO:0000313" key="3">
    <source>
        <dbReference type="Proteomes" id="UP000315017"/>
    </source>
</evidence>
<proteinExistence type="predicted"/>
<keyword evidence="3" id="KW-1185">Reference proteome</keyword>
<feature type="domain" description="Putative regulatory protein FmdB zinc ribbon" evidence="1">
    <location>
        <begin position="1"/>
        <end position="40"/>
    </location>
</feature>
<dbReference type="EMBL" id="CP036274">
    <property type="protein sequence ID" value="QDU29825.1"/>
    <property type="molecule type" value="Genomic_DNA"/>
</dbReference>
<dbReference type="AlphaFoldDB" id="A0A517YHY7"/>
<dbReference type="InterPro" id="IPR013429">
    <property type="entry name" value="Regulatory_FmdB_Zinc_ribbon"/>
</dbReference>
<dbReference type="SMART" id="SM00834">
    <property type="entry name" value="CxxC_CXXC_SSSS"/>
    <property type="match status" value="1"/>
</dbReference>
<dbReference type="Pfam" id="PF09723">
    <property type="entry name" value="Zn_ribbon_8"/>
    <property type="match status" value="1"/>
</dbReference>
<name>A0A517YHY7_9BACT</name>